<evidence type="ECO:0000256" key="1">
    <source>
        <dbReference type="SAM" id="Phobius"/>
    </source>
</evidence>
<name>A0ABY4SLS3_9CAUL</name>
<dbReference type="Pfam" id="PF07811">
    <property type="entry name" value="TadE"/>
    <property type="match status" value="1"/>
</dbReference>
<dbReference type="RefSeq" id="WP_249751794.1">
    <property type="nucleotide sequence ID" value="NZ_CP097298.1"/>
</dbReference>
<keyword evidence="1" id="KW-1133">Transmembrane helix</keyword>
<protein>
    <submittedName>
        <fullName evidence="3">Pilus assembly protein</fullName>
    </submittedName>
</protein>
<proteinExistence type="predicted"/>
<sequence length="179" mass="19817">MIRTFLRRLRHDTRGVSAVEFAILAPTIIMIYFGLVEFAQGYMAQKRTTHVASMVADLTAQNATLNTSQITNIFGIGDKIMRPFSDADLSQRVTSLSRTGNTVKVVWSRATGDLTPLAKNSVYEVPSLDLIPNGEGLVVAESAFEYTSPVDFVLPQPVTFKHVSYLRPRNTDQVECSNC</sequence>
<organism evidence="3 4">
    <name type="scientific">Brevundimonas albigilva</name>
    <dbReference type="NCBI Taxonomy" id="1312364"/>
    <lineage>
        <taxon>Bacteria</taxon>
        <taxon>Pseudomonadati</taxon>
        <taxon>Pseudomonadota</taxon>
        <taxon>Alphaproteobacteria</taxon>
        <taxon>Caulobacterales</taxon>
        <taxon>Caulobacteraceae</taxon>
        <taxon>Brevundimonas</taxon>
    </lineage>
</organism>
<feature type="transmembrane region" description="Helical" evidence="1">
    <location>
        <begin position="21"/>
        <end position="43"/>
    </location>
</feature>
<dbReference type="EMBL" id="CP097649">
    <property type="protein sequence ID" value="URI15224.1"/>
    <property type="molecule type" value="Genomic_DNA"/>
</dbReference>
<dbReference type="InterPro" id="IPR012495">
    <property type="entry name" value="TadE-like_dom"/>
</dbReference>
<gene>
    <name evidence="3" type="ORF">M8231_15770</name>
</gene>
<reference evidence="3" key="1">
    <citation type="submission" date="2022-05" db="EMBL/GenBank/DDBJ databases">
        <title>Brevundimonas albigilva TT17 genome sequence.</title>
        <authorList>
            <person name="Lee K."/>
            <person name="Son H."/>
        </authorList>
    </citation>
    <scope>NUCLEOTIDE SEQUENCE</scope>
    <source>
        <strain evidence="3">TT17</strain>
    </source>
</reference>
<feature type="domain" description="TadE-like" evidence="2">
    <location>
        <begin position="15"/>
        <end position="56"/>
    </location>
</feature>
<evidence type="ECO:0000313" key="4">
    <source>
        <dbReference type="Proteomes" id="UP001055429"/>
    </source>
</evidence>
<keyword evidence="1" id="KW-0812">Transmembrane</keyword>
<keyword evidence="1" id="KW-0472">Membrane</keyword>
<keyword evidence="4" id="KW-1185">Reference proteome</keyword>
<evidence type="ECO:0000259" key="2">
    <source>
        <dbReference type="Pfam" id="PF07811"/>
    </source>
</evidence>
<dbReference type="Proteomes" id="UP001055429">
    <property type="component" value="Chromosome"/>
</dbReference>
<accession>A0ABY4SLS3</accession>
<evidence type="ECO:0000313" key="3">
    <source>
        <dbReference type="EMBL" id="URI15224.1"/>
    </source>
</evidence>